<dbReference type="OrthoDB" id="6780092at2759"/>
<feature type="signal peptide" evidence="1">
    <location>
        <begin position="1"/>
        <end position="19"/>
    </location>
</feature>
<keyword evidence="3" id="KW-1185">Reference proteome</keyword>
<protein>
    <submittedName>
        <fullName evidence="2">Uncharacterized protein</fullName>
    </submittedName>
</protein>
<accession>A0A9N9ML41</accession>
<feature type="chain" id="PRO_5040409355" evidence="1">
    <location>
        <begin position="20"/>
        <end position="111"/>
    </location>
</feature>
<sequence length="111" mass="10809">MRYLIGSFLLASMALIATSSPTSLTSGATIIAPDEPGTLIKGPTSKATVKGPSGPLIVAVGDTGAVISARINGGIVSASAESSGSVVLPVAPIAVPLEPVALGSLHINAGY</sequence>
<dbReference type="EMBL" id="OU892279">
    <property type="protein sequence ID" value="CAG9766959.1"/>
    <property type="molecule type" value="Genomic_DNA"/>
</dbReference>
<dbReference type="AlphaFoldDB" id="A0A9N9ML41"/>
<name>A0A9N9ML41_9CUCU</name>
<organism evidence="2 3">
    <name type="scientific">Ceutorhynchus assimilis</name>
    <name type="common">cabbage seed weevil</name>
    <dbReference type="NCBI Taxonomy" id="467358"/>
    <lineage>
        <taxon>Eukaryota</taxon>
        <taxon>Metazoa</taxon>
        <taxon>Ecdysozoa</taxon>
        <taxon>Arthropoda</taxon>
        <taxon>Hexapoda</taxon>
        <taxon>Insecta</taxon>
        <taxon>Pterygota</taxon>
        <taxon>Neoptera</taxon>
        <taxon>Endopterygota</taxon>
        <taxon>Coleoptera</taxon>
        <taxon>Polyphaga</taxon>
        <taxon>Cucujiformia</taxon>
        <taxon>Curculionidae</taxon>
        <taxon>Ceutorhynchinae</taxon>
        <taxon>Ceutorhynchus</taxon>
    </lineage>
</organism>
<proteinExistence type="predicted"/>
<gene>
    <name evidence="2" type="ORF">CEUTPL_LOCUS7527</name>
</gene>
<dbReference type="Proteomes" id="UP001152799">
    <property type="component" value="Chromosome 3"/>
</dbReference>
<reference evidence="2" key="1">
    <citation type="submission" date="2022-01" db="EMBL/GenBank/DDBJ databases">
        <authorList>
            <person name="King R."/>
        </authorList>
    </citation>
    <scope>NUCLEOTIDE SEQUENCE</scope>
</reference>
<keyword evidence="1" id="KW-0732">Signal</keyword>
<evidence type="ECO:0000256" key="1">
    <source>
        <dbReference type="SAM" id="SignalP"/>
    </source>
</evidence>
<evidence type="ECO:0000313" key="3">
    <source>
        <dbReference type="Proteomes" id="UP001152799"/>
    </source>
</evidence>
<evidence type="ECO:0000313" key="2">
    <source>
        <dbReference type="EMBL" id="CAG9766959.1"/>
    </source>
</evidence>